<protein>
    <submittedName>
        <fullName evidence="2">Uncharacterized protein</fullName>
    </submittedName>
</protein>
<feature type="compositionally biased region" description="Polar residues" evidence="1">
    <location>
        <begin position="61"/>
        <end position="71"/>
    </location>
</feature>
<feature type="compositionally biased region" description="Polar residues" evidence="1">
    <location>
        <begin position="28"/>
        <end position="37"/>
    </location>
</feature>
<evidence type="ECO:0000256" key="1">
    <source>
        <dbReference type="SAM" id="MobiDB-lite"/>
    </source>
</evidence>
<proteinExistence type="predicted"/>
<dbReference type="Proteomes" id="UP000236161">
    <property type="component" value="Unassembled WGS sequence"/>
</dbReference>
<reference evidence="2 3" key="1">
    <citation type="journal article" date="2017" name="Nature">
        <title>The Apostasia genome and the evolution of orchids.</title>
        <authorList>
            <person name="Zhang G.Q."/>
            <person name="Liu K.W."/>
            <person name="Li Z."/>
            <person name="Lohaus R."/>
            <person name="Hsiao Y.Y."/>
            <person name="Niu S.C."/>
            <person name="Wang J.Y."/>
            <person name="Lin Y.C."/>
            <person name="Xu Q."/>
            <person name="Chen L.J."/>
            <person name="Yoshida K."/>
            <person name="Fujiwara S."/>
            <person name="Wang Z.W."/>
            <person name="Zhang Y.Q."/>
            <person name="Mitsuda N."/>
            <person name="Wang M."/>
            <person name="Liu G.H."/>
            <person name="Pecoraro L."/>
            <person name="Huang H.X."/>
            <person name="Xiao X.J."/>
            <person name="Lin M."/>
            <person name="Wu X.Y."/>
            <person name="Wu W.L."/>
            <person name="Chen Y.Y."/>
            <person name="Chang S.B."/>
            <person name="Sakamoto S."/>
            <person name="Ohme-Takagi M."/>
            <person name="Yagi M."/>
            <person name="Zeng S.J."/>
            <person name="Shen C.Y."/>
            <person name="Yeh C.M."/>
            <person name="Luo Y.B."/>
            <person name="Tsai W.C."/>
            <person name="Van de Peer Y."/>
            <person name="Liu Z.J."/>
        </authorList>
    </citation>
    <scope>NUCLEOTIDE SEQUENCE [LARGE SCALE GENOMIC DNA]</scope>
    <source>
        <strain evidence="3">cv. Shenzhen</strain>
        <tissue evidence="2">Stem</tissue>
    </source>
</reference>
<evidence type="ECO:0000313" key="3">
    <source>
        <dbReference type="Proteomes" id="UP000236161"/>
    </source>
</evidence>
<keyword evidence="3" id="KW-1185">Reference proteome</keyword>
<dbReference type="EMBL" id="KZ453155">
    <property type="protein sequence ID" value="PKA47502.1"/>
    <property type="molecule type" value="Genomic_DNA"/>
</dbReference>
<organism evidence="2 3">
    <name type="scientific">Apostasia shenzhenica</name>
    <dbReference type="NCBI Taxonomy" id="1088818"/>
    <lineage>
        <taxon>Eukaryota</taxon>
        <taxon>Viridiplantae</taxon>
        <taxon>Streptophyta</taxon>
        <taxon>Embryophyta</taxon>
        <taxon>Tracheophyta</taxon>
        <taxon>Spermatophyta</taxon>
        <taxon>Magnoliopsida</taxon>
        <taxon>Liliopsida</taxon>
        <taxon>Asparagales</taxon>
        <taxon>Orchidaceae</taxon>
        <taxon>Apostasioideae</taxon>
        <taxon>Apostasia</taxon>
    </lineage>
</organism>
<name>A0A2H9ZW59_9ASPA</name>
<sequence>MWASRLAGGGMLPRDLQSNIWSVHVESSLSDQTNGQGERQIISPKAKNIKTKSLQVEEPPSRTSVPVRTTR</sequence>
<feature type="region of interest" description="Disordered" evidence="1">
    <location>
        <begin position="28"/>
        <end position="71"/>
    </location>
</feature>
<dbReference type="AlphaFoldDB" id="A0A2H9ZW59"/>
<evidence type="ECO:0000313" key="2">
    <source>
        <dbReference type="EMBL" id="PKA47502.1"/>
    </source>
</evidence>
<gene>
    <name evidence="2" type="ORF">AXF42_Ash020672</name>
</gene>
<accession>A0A2H9ZW59</accession>